<accession>A0ACB8B474</accession>
<organism evidence="1 2">
    <name type="scientific">Leucogyrophana mollusca</name>
    <dbReference type="NCBI Taxonomy" id="85980"/>
    <lineage>
        <taxon>Eukaryota</taxon>
        <taxon>Fungi</taxon>
        <taxon>Dikarya</taxon>
        <taxon>Basidiomycota</taxon>
        <taxon>Agaricomycotina</taxon>
        <taxon>Agaricomycetes</taxon>
        <taxon>Agaricomycetidae</taxon>
        <taxon>Boletales</taxon>
        <taxon>Boletales incertae sedis</taxon>
        <taxon>Leucogyrophana</taxon>
    </lineage>
</organism>
<dbReference type="EMBL" id="MU266597">
    <property type="protein sequence ID" value="KAH7920202.1"/>
    <property type="molecule type" value="Genomic_DNA"/>
</dbReference>
<dbReference type="Proteomes" id="UP000790709">
    <property type="component" value="Unassembled WGS sequence"/>
</dbReference>
<sequence length="508" mass="56289">MAVVTNVPLTALAVLAAVVVVIGNRKKDKGHPLPPGPPPLPVVGNVTGIDTEAPWLSYTKWGAVYGDLIYTRLFSQHIIVINSEQVAKALMEQRSHIYSDRPVIATTEPLGMGFNSVLLRYGPGWRHHRRLIHQAVRPDAALEYRPVQLQKAHELLLNLIRSPENYLEHLHSGSIIMSAVYGYEPTSCDDSFLVVIDKATKIITEDLRPEVAAIISAFPFLLRFPSWFPGMAINGRAAEARRYAKEWVESTFQYTQQALTAGTSTPSMISDAMRKVEGKDDTGELTRAIKDVAATITHQTQSTLRVFILAMILYPAVQERAYQLINSVVGTDRLPNFDDRESLPYIDAILRETLRWRPAFPLGVPHATTEDDFYNGYLIPKGATIVPNVWAMAHDETKYTNSLEFIPERFLAANGSLTDDKVDYGFGFGRRGCAGKYMADASLWSSMALMLATFKFARAKDAHGNDIDIDGKMSSGLTIHPLPFPCSITPRSSGMNAEKLTELIRASG</sequence>
<gene>
    <name evidence="1" type="ORF">BV22DRAFT_1107807</name>
</gene>
<comment type="caution">
    <text evidence="1">The sequence shown here is derived from an EMBL/GenBank/DDBJ whole genome shotgun (WGS) entry which is preliminary data.</text>
</comment>
<name>A0ACB8B474_9AGAM</name>
<reference evidence="1" key="1">
    <citation type="journal article" date="2021" name="New Phytol.">
        <title>Evolutionary innovations through gain and loss of genes in the ectomycorrhizal Boletales.</title>
        <authorList>
            <person name="Wu G."/>
            <person name="Miyauchi S."/>
            <person name="Morin E."/>
            <person name="Kuo A."/>
            <person name="Drula E."/>
            <person name="Varga T."/>
            <person name="Kohler A."/>
            <person name="Feng B."/>
            <person name="Cao Y."/>
            <person name="Lipzen A."/>
            <person name="Daum C."/>
            <person name="Hundley H."/>
            <person name="Pangilinan J."/>
            <person name="Johnson J."/>
            <person name="Barry K."/>
            <person name="LaButti K."/>
            <person name="Ng V."/>
            <person name="Ahrendt S."/>
            <person name="Min B."/>
            <person name="Choi I.G."/>
            <person name="Park H."/>
            <person name="Plett J.M."/>
            <person name="Magnuson J."/>
            <person name="Spatafora J.W."/>
            <person name="Nagy L.G."/>
            <person name="Henrissat B."/>
            <person name="Grigoriev I.V."/>
            <person name="Yang Z.L."/>
            <person name="Xu J."/>
            <person name="Martin F.M."/>
        </authorList>
    </citation>
    <scope>NUCLEOTIDE SEQUENCE</scope>
    <source>
        <strain evidence="1">KUC20120723A-06</strain>
    </source>
</reference>
<evidence type="ECO:0000313" key="2">
    <source>
        <dbReference type="Proteomes" id="UP000790709"/>
    </source>
</evidence>
<evidence type="ECO:0000313" key="1">
    <source>
        <dbReference type="EMBL" id="KAH7920202.1"/>
    </source>
</evidence>
<keyword evidence="2" id="KW-1185">Reference proteome</keyword>
<proteinExistence type="predicted"/>
<protein>
    <submittedName>
        <fullName evidence="1">Cytochrome P450</fullName>
    </submittedName>
</protein>